<comment type="caution">
    <text evidence="2">The sequence shown here is derived from an EMBL/GenBank/DDBJ whole genome shotgun (WGS) entry which is preliminary data.</text>
</comment>
<reference evidence="2" key="1">
    <citation type="journal article" date="2014" name="Front. Microbiol.">
        <title>High frequency of phylogenetically diverse reductive dehalogenase-homologous genes in deep subseafloor sedimentary metagenomes.</title>
        <authorList>
            <person name="Kawai M."/>
            <person name="Futagami T."/>
            <person name="Toyoda A."/>
            <person name="Takaki Y."/>
            <person name="Nishi S."/>
            <person name="Hori S."/>
            <person name="Arai W."/>
            <person name="Tsubouchi T."/>
            <person name="Morono Y."/>
            <person name="Uchiyama I."/>
            <person name="Ito T."/>
            <person name="Fujiyama A."/>
            <person name="Inagaki F."/>
            <person name="Takami H."/>
        </authorList>
    </citation>
    <scope>NUCLEOTIDE SEQUENCE</scope>
    <source>
        <strain evidence="2">Expedition CK06-06</strain>
    </source>
</reference>
<dbReference type="EMBL" id="BARU01005191">
    <property type="protein sequence ID" value="GAH28030.1"/>
    <property type="molecule type" value="Genomic_DNA"/>
</dbReference>
<dbReference type="AlphaFoldDB" id="X1F652"/>
<gene>
    <name evidence="2" type="ORF">S03H2_10046</name>
</gene>
<sequence>KKVQFIIVRECSIKAVTELAKIPPSKLFTIKVHTEKDFFEFAEKIVSHIYSKYAKNLRGEIVGTSENGAPKVETKEERIEEAEEVVGETRFRPASTEQKRYIYGYRNNKDKWCKGIIESRYMEKPEIREIGDPKKLSVEDATKWLLWWWGPDKKSGERKKREIEHPRNEDGTLVGFLVKGNKTSVAKDILVDEVNALRRENFLSDDVKFKEEMGYNPKTEELTEEELIKVKELLKYYHPKDWDDKNEEDDGDFIHPEKLD</sequence>
<proteinExistence type="predicted"/>
<organism evidence="2">
    <name type="scientific">marine sediment metagenome</name>
    <dbReference type="NCBI Taxonomy" id="412755"/>
    <lineage>
        <taxon>unclassified sequences</taxon>
        <taxon>metagenomes</taxon>
        <taxon>ecological metagenomes</taxon>
    </lineage>
</organism>
<name>X1F652_9ZZZZ</name>
<feature type="region of interest" description="Disordered" evidence="1">
    <location>
        <begin position="241"/>
        <end position="260"/>
    </location>
</feature>
<evidence type="ECO:0000256" key="1">
    <source>
        <dbReference type="SAM" id="MobiDB-lite"/>
    </source>
</evidence>
<feature type="non-terminal residue" evidence="2">
    <location>
        <position position="1"/>
    </location>
</feature>
<evidence type="ECO:0000313" key="2">
    <source>
        <dbReference type="EMBL" id="GAH28030.1"/>
    </source>
</evidence>
<accession>X1F652</accession>
<protein>
    <submittedName>
        <fullName evidence="2">Uncharacterized protein</fullName>
    </submittedName>
</protein>